<proteinExistence type="predicted"/>
<name>A0A2J4RLX4_9ENTR</name>
<evidence type="ECO:0000313" key="2">
    <source>
        <dbReference type="Proteomes" id="UP000234505"/>
    </source>
</evidence>
<reference evidence="1 2" key="2">
    <citation type="submission" date="2018-01" db="EMBL/GenBank/DDBJ databases">
        <title>Genomic study of Klebsiella pneumoniae.</title>
        <authorList>
            <person name="Yang Y."/>
            <person name="Bicalho R."/>
        </authorList>
    </citation>
    <scope>NUCLEOTIDE SEQUENCE [LARGE SCALE GENOMIC DNA]</scope>
    <source>
        <strain evidence="1 2">A11</strain>
    </source>
</reference>
<organism evidence="1 2">
    <name type="scientific">Klebsiella michiganensis</name>
    <dbReference type="NCBI Taxonomy" id="1134687"/>
    <lineage>
        <taxon>Bacteria</taxon>
        <taxon>Pseudomonadati</taxon>
        <taxon>Pseudomonadota</taxon>
        <taxon>Gammaproteobacteria</taxon>
        <taxon>Enterobacterales</taxon>
        <taxon>Enterobacteriaceae</taxon>
        <taxon>Klebsiella/Raoultella group</taxon>
        <taxon>Klebsiella</taxon>
    </lineage>
</organism>
<gene>
    <name evidence="1" type="ORF">CWN50_00965</name>
</gene>
<dbReference type="EMBL" id="PIDS01000011">
    <property type="protein sequence ID" value="PLL44337.1"/>
    <property type="molecule type" value="Genomic_DNA"/>
</dbReference>
<evidence type="ECO:0000313" key="1">
    <source>
        <dbReference type="EMBL" id="PLL44337.1"/>
    </source>
</evidence>
<dbReference type="Proteomes" id="UP000234505">
    <property type="component" value="Unassembled WGS sequence"/>
</dbReference>
<accession>A0A2J4RLX4</accession>
<protein>
    <submittedName>
        <fullName evidence="1">Uncharacterized protein</fullName>
    </submittedName>
</protein>
<reference evidence="1 2" key="1">
    <citation type="submission" date="2017-11" db="EMBL/GenBank/DDBJ databases">
        <authorList>
            <person name="Han C.G."/>
        </authorList>
    </citation>
    <scope>NUCLEOTIDE SEQUENCE [LARGE SCALE GENOMIC DNA]</scope>
    <source>
        <strain evidence="1 2">A11</strain>
    </source>
</reference>
<dbReference type="AlphaFoldDB" id="A0A2J4RLX4"/>
<sequence length="61" mass="7310">MHIQYLDILKTQLRSKPWLVPFFELFIPQEIETLTDYRMLGIQIRSAMKIISSWMVPLNSQ</sequence>
<comment type="caution">
    <text evidence="1">The sequence shown here is derived from an EMBL/GenBank/DDBJ whole genome shotgun (WGS) entry which is preliminary data.</text>
</comment>